<sequence length="138" mass="14297">MGTFGAGPFDSDGAQDLLDSLAARPADQRGAVLAALLAQPVADPGCVGSEVFADEVVAAVAVIAAGLPQVAAGEPWWRDVIEAAGPAAPATDRPRLVELASAALPIVVEPWERGWVSEDDAMAARETVRRLSEALRTR</sequence>
<evidence type="ECO:0000313" key="1">
    <source>
        <dbReference type="EMBL" id="GGU52673.1"/>
    </source>
</evidence>
<dbReference type="Pfam" id="PF14078">
    <property type="entry name" value="DUF4259"/>
    <property type="match status" value="1"/>
</dbReference>
<protein>
    <recommendedName>
        <fullName evidence="3">DUF4259 domain-containing protein</fullName>
    </recommendedName>
</protein>
<dbReference type="Proteomes" id="UP000649573">
    <property type="component" value="Unassembled WGS sequence"/>
</dbReference>
<gene>
    <name evidence="1" type="ORF">GCM10010178_51830</name>
</gene>
<comment type="caution">
    <text evidence="1">The sequence shown here is derived from an EMBL/GenBank/DDBJ whole genome shotgun (WGS) entry which is preliminary data.</text>
</comment>
<dbReference type="RefSeq" id="WP_189256301.1">
    <property type="nucleotide sequence ID" value="NZ_BMRE01000024.1"/>
</dbReference>
<dbReference type="InterPro" id="IPR025355">
    <property type="entry name" value="DUF4259"/>
</dbReference>
<proteinExistence type="predicted"/>
<evidence type="ECO:0000313" key="2">
    <source>
        <dbReference type="Proteomes" id="UP000649573"/>
    </source>
</evidence>
<organism evidence="1 2">
    <name type="scientific">Lentzea flava</name>
    <dbReference type="NCBI Taxonomy" id="103732"/>
    <lineage>
        <taxon>Bacteria</taxon>
        <taxon>Bacillati</taxon>
        <taxon>Actinomycetota</taxon>
        <taxon>Actinomycetes</taxon>
        <taxon>Pseudonocardiales</taxon>
        <taxon>Pseudonocardiaceae</taxon>
        <taxon>Lentzea</taxon>
    </lineage>
</organism>
<keyword evidence="2" id="KW-1185">Reference proteome</keyword>
<accession>A0ABQ2UW25</accession>
<evidence type="ECO:0008006" key="3">
    <source>
        <dbReference type="Google" id="ProtNLM"/>
    </source>
</evidence>
<reference evidence="2" key="1">
    <citation type="journal article" date="2019" name="Int. J. Syst. Evol. Microbiol.">
        <title>The Global Catalogue of Microorganisms (GCM) 10K type strain sequencing project: providing services to taxonomists for standard genome sequencing and annotation.</title>
        <authorList>
            <consortium name="The Broad Institute Genomics Platform"/>
            <consortium name="The Broad Institute Genome Sequencing Center for Infectious Disease"/>
            <person name="Wu L."/>
            <person name="Ma J."/>
        </authorList>
    </citation>
    <scope>NUCLEOTIDE SEQUENCE [LARGE SCALE GENOMIC DNA]</scope>
    <source>
        <strain evidence="2">JCM 3296</strain>
    </source>
</reference>
<dbReference type="EMBL" id="BMRE01000024">
    <property type="protein sequence ID" value="GGU52673.1"/>
    <property type="molecule type" value="Genomic_DNA"/>
</dbReference>
<name>A0ABQ2UW25_9PSEU</name>